<gene>
    <name evidence="9" type="ORF">ADINL_2102</name>
</gene>
<comment type="caution">
    <text evidence="9">The sequence shown here is derived from an EMBL/GenBank/DDBJ whole genome shotgun (WGS) entry which is preliminary data.</text>
</comment>
<dbReference type="STRING" id="267850.ADINL_2102"/>
<dbReference type="RefSeq" id="WP_036547515.1">
    <property type="nucleotide sequence ID" value="NZ_JMSZ01000032.1"/>
</dbReference>
<dbReference type="PATRIC" id="fig|267850.7.peg.2070"/>
<evidence type="ECO:0000313" key="9">
    <source>
        <dbReference type="EMBL" id="KDE38973.1"/>
    </source>
</evidence>
<accession>A0A063XXX3</accession>
<dbReference type="Gene3D" id="3.40.47.10">
    <property type="match status" value="1"/>
</dbReference>
<dbReference type="InterPro" id="IPR020617">
    <property type="entry name" value="Thiolase_C"/>
</dbReference>
<name>A0A063XXX3_9GAMM</name>
<evidence type="ECO:0000313" key="10">
    <source>
        <dbReference type="Proteomes" id="UP000027318"/>
    </source>
</evidence>
<feature type="domain" description="Thiolase C-terminal" evidence="8">
    <location>
        <begin position="267"/>
        <end position="387"/>
    </location>
</feature>
<evidence type="ECO:0000259" key="8">
    <source>
        <dbReference type="Pfam" id="PF02803"/>
    </source>
</evidence>
<dbReference type="EMBL" id="JMSZ01000032">
    <property type="protein sequence ID" value="KDE38973.1"/>
    <property type="molecule type" value="Genomic_DNA"/>
</dbReference>
<dbReference type="InterPro" id="IPR016039">
    <property type="entry name" value="Thiolase-like"/>
</dbReference>
<dbReference type="GO" id="GO:0006635">
    <property type="term" value="P:fatty acid beta-oxidation"/>
    <property type="evidence" value="ECO:0007669"/>
    <property type="project" value="TreeGrafter"/>
</dbReference>
<dbReference type="Pfam" id="PF00108">
    <property type="entry name" value="Thiolase_N"/>
    <property type="match status" value="1"/>
</dbReference>
<reference evidence="9 10" key="1">
    <citation type="journal article" date="2005" name="Int. J. Syst. Evol. Microbiol.">
        <title>Nitrincola lacisaponensis gen. nov., sp. nov., a novel alkaliphilic bacterium isolated from an alkaline, saline lake.</title>
        <authorList>
            <person name="Dimitriu P.A."/>
            <person name="Shukla S.K."/>
            <person name="Conradt J."/>
            <person name="Marquez M.C."/>
            <person name="Ventosa A."/>
            <person name="Maglia A."/>
            <person name="Peyton B.M."/>
            <person name="Pinkart H.C."/>
            <person name="Mormile M.R."/>
        </authorList>
    </citation>
    <scope>NUCLEOTIDE SEQUENCE [LARGE SCALE GENOMIC DNA]</scope>
    <source>
        <strain evidence="9 10">4CA</strain>
    </source>
</reference>
<evidence type="ECO:0000259" key="7">
    <source>
        <dbReference type="Pfam" id="PF00108"/>
    </source>
</evidence>
<sequence length="390" mass="41581">MKPVYLSHYRRTAFSRANPKKPHLDAFADLSGPELLNALLENLFAETQVAPDQPDELTLGCALGVKEQWSFGGRYPLLQTALGDQCATRMLDQQCGSGLAAIRLASFGIASGQVNIALAGGYEHMTRVPMGPGLFQEGVLTQPRFQSGYEAPRLMNMGLTAESLAQAGQISREAMDRFACRSHRLAAEARESEFTAGEILPIDTPDQPAYHLDACIREATTFDALTALNPVFEEQGSITAGNSSPLTSGAGLLMLMSEDAQQTLGQDPLARVLGCMDRGTRPELMGQGVVPAVERLLQLHQLTVDQIDFWEINEAFSVVPLYAIQKLGIDPERVNVQGGALALGHPLGATGIRLAGTLARTLAARSGRYGIAAACIGGGQGIALLLENPG</sequence>
<comment type="similarity">
    <text evidence="1 6">Belongs to the thiolase-like superfamily. Thiolase family.</text>
</comment>
<dbReference type="InterPro" id="IPR020613">
    <property type="entry name" value="Thiolase_CS"/>
</dbReference>
<evidence type="ECO:0000256" key="2">
    <source>
        <dbReference type="ARBA" id="ARBA00022679"/>
    </source>
</evidence>
<protein>
    <recommendedName>
        <fullName evidence="4">acetyl-CoA C-acyltransferase</fullName>
        <ecNumber evidence="4">2.3.1.16</ecNumber>
    </recommendedName>
</protein>
<feature type="active site" description="Proton acceptor" evidence="5">
    <location>
        <position position="375"/>
    </location>
</feature>
<keyword evidence="10" id="KW-1185">Reference proteome</keyword>
<dbReference type="PIRSF" id="PIRSF000429">
    <property type="entry name" value="Ac-CoA_Ac_transf"/>
    <property type="match status" value="1"/>
</dbReference>
<dbReference type="InterPro" id="IPR020616">
    <property type="entry name" value="Thiolase_N"/>
</dbReference>
<evidence type="ECO:0000256" key="4">
    <source>
        <dbReference type="ARBA" id="ARBA00024073"/>
    </source>
</evidence>
<dbReference type="InterPro" id="IPR002155">
    <property type="entry name" value="Thiolase"/>
</dbReference>
<dbReference type="AlphaFoldDB" id="A0A063XXX3"/>
<dbReference type="GO" id="GO:0005737">
    <property type="term" value="C:cytoplasm"/>
    <property type="evidence" value="ECO:0007669"/>
    <property type="project" value="UniProtKB-ARBA"/>
</dbReference>
<dbReference type="NCBIfam" id="TIGR01930">
    <property type="entry name" value="AcCoA-C-Actrans"/>
    <property type="match status" value="1"/>
</dbReference>
<dbReference type="GO" id="GO:0010124">
    <property type="term" value="P:phenylacetate catabolic process"/>
    <property type="evidence" value="ECO:0007669"/>
    <property type="project" value="TreeGrafter"/>
</dbReference>
<feature type="active site" description="Proton acceptor" evidence="5">
    <location>
        <position position="345"/>
    </location>
</feature>
<dbReference type="GO" id="GO:0003988">
    <property type="term" value="F:acetyl-CoA C-acyltransferase activity"/>
    <property type="evidence" value="ECO:0007669"/>
    <property type="project" value="UniProtKB-EC"/>
</dbReference>
<dbReference type="OrthoDB" id="9764638at2"/>
<dbReference type="PROSITE" id="PS00737">
    <property type="entry name" value="THIOLASE_2"/>
    <property type="match status" value="1"/>
</dbReference>
<evidence type="ECO:0000256" key="1">
    <source>
        <dbReference type="ARBA" id="ARBA00010982"/>
    </source>
</evidence>
<evidence type="ECO:0000256" key="3">
    <source>
        <dbReference type="ARBA" id="ARBA00023315"/>
    </source>
</evidence>
<feature type="domain" description="Thiolase N-terminal" evidence="7">
    <location>
        <begin position="25"/>
        <end position="259"/>
    </location>
</feature>
<dbReference type="PROSITE" id="PS00099">
    <property type="entry name" value="THIOLASE_3"/>
    <property type="match status" value="1"/>
</dbReference>
<dbReference type="SUPFAM" id="SSF53901">
    <property type="entry name" value="Thiolase-like"/>
    <property type="match status" value="1"/>
</dbReference>
<organism evidence="9 10">
    <name type="scientific">Nitrincola lacisaponensis</name>
    <dbReference type="NCBI Taxonomy" id="267850"/>
    <lineage>
        <taxon>Bacteria</taxon>
        <taxon>Pseudomonadati</taxon>
        <taxon>Pseudomonadota</taxon>
        <taxon>Gammaproteobacteria</taxon>
        <taxon>Oceanospirillales</taxon>
        <taxon>Oceanospirillaceae</taxon>
        <taxon>Nitrincola</taxon>
    </lineage>
</organism>
<evidence type="ECO:0000256" key="6">
    <source>
        <dbReference type="RuleBase" id="RU003557"/>
    </source>
</evidence>
<proteinExistence type="inferred from homology"/>
<dbReference type="InterPro" id="IPR050215">
    <property type="entry name" value="Thiolase-like_sf_Thiolase"/>
</dbReference>
<dbReference type="PANTHER" id="PTHR43853">
    <property type="entry name" value="3-KETOACYL-COA THIOLASE, PEROXISOMAL"/>
    <property type="match status" value="1"/>
</dbReference>
<evidence type="ECO:0000256" key="5">
    <source>
        <dbReference type="PIRSR" id="PIRSR000429-1"/>
    </source>
</evidence>
<dbReference type="CDD" id="cd00751">
    <property type="entry name" value="thiolase"/>
    <property type="match status" value="1"/>
</dbReference>
<keyword evidence="2 6" id="KW-0808">Transferase</keyword>
<dbReference type="EC" id="2.3.1.16" evidence="4"/>
<feature type="active site" description="Acyl-thioester intermediate" evidence="5">
    <location>
        <position position="95"/>
    </location>
</feature>
<dbReference type="InterPro" id="IPR020610">
    <property type="entry name" value="Thiolase_AS"/>
</dbReference>
<dbReference type="Proteomes" id="UP000027318">
    <property type="component" value="Unassembled WGS sequence"/>
</dbReference>
<dbReference type="PANTHER" id="PTHR43853:SF21">
    <property type="entry name" value="STEROID 3-KETOACYL-COA THIOLASE"/>
    <property type="match status" value="1"/>
</dbReference>
<keyword evidence="3 6" id="KW-0012">Acyltransferase</keyword>
<dbReference type="Pfam" id="PF02803">
    <property type="entry name" value="Thiolase_C"/>
    <property type="match status" value="1"/>
</dbReference>